<protein>
    <recommendedName>
        <fullName evidence="2">ImpA N-terminal domain-containing protein</fullName>
    </recommendedName>
</protein>
<comment type="caution">
    <text evidence="3">The sequence shown here is derived from an EMBL/GenBank/DDBJ whole genome shotgun (WGS) entry which is preliminary data.</text>
</comment>
<organism evidence="3 4">
    <name type="scientific">Trinickia terrae</name>
    <dbReference type="NCBI Taxonomy" id="2571161"/>
    <lineage>
        <taxon>Bacteria</taxon>
        <taxon>Pseudomonadati</taxon>
        <taxon>Pseudomonadota</taxon>
        <taxon>Betaproteobacteria</taxon>
        <taxon>Burkholderiales</taxon>
        <taxon>Burkholderiaceae</taxon>
        <taxon>Trinickia</taxon>
    </lineage>
</organism>
<dbReference type="InterPro" id="IPR010657">
    <property type="entry name" value="ImpA_N"/>
</dbReference>
<reference evidence="3 4" key="1">
    <citation type="submission" date="2019-04" db="EMBL/GenBank/DDBJ databases">
        <title>Trinickia sp. 7GSK02, isolated from subtropical forest soil.</title>
        <authorList>
            <person name="Gao Z.-H."/>
            <person name="Qiu L.-H."/>
        </authorList>
    </citation>
    <scope>NUCLEOTIDE SEQUENCE [LARGE SCALE GENOMIC DNA]</scope>
    <source>
        <strain evidence="3 4">7GSK02</strain>
    </source>
</reference>
<dbReference type="Pfam" id="PF06812">
    <property type="entry name" value="ImpA_N"/>
    <property type="match status" value="1"/>
</dbReference>
<dbReference type="OrthoDB" id="9771118at2"/>
<dbReference type="RefSeq" id="WP_136894063.1">
    <property type="nucleotide sequence ID" value="NZ_SWJE01000005.1"/>
</dbReference>
<dbReference type="Proteomes" id="UP000305539">
    <property type="component" value="Unassembled WGS sequence"/>
</dbReference>
<feature type="domain" description="ImpA N-terminal" evidence="2">
    <location>
        <begin position="16"/>
        <end position="139"/>
    </location>
</feature>
<feature type="compositionally biased region" description="Low complexity" evidence="1">
    <location>
        <begin position="268"/>
        <end position="282"/>
    </location>
</feature>
<dbReference type="InterPro" id="IPR017740">
    <property type="entry name" value="TssA-like"/>
</dbReference>
<keyword evidence="4" id="KW-1185">Reference proteome</keyword>
<dbReference type="AlphaFoldDB" id="A0A4V5PKD3"/>
<gene>
    <name evidence="3" type="ORF">FAZ69_10510</name>
</gene>
<evidence type="ECO:0000256" key="1">
    <source>
        <dbReference type="SAM" id="MobiDB-lite"/>
    </source>
</evidence>
<accession>A0A4V5PKD3</accession>
<proteinExistence type="predicted"/>
<dbReference type="PANTHER" id="PTHR37951:SF1">
    <property type="entry name" value="TYPE VI SECRETION SYSTEM COMPONENT TSSA1"/>
    <property type="match status" value="1"/>
</dbReference>
<sequence>MNAKTPNDMLRYADLLEPISADEPCGSDLEYDSAFVMLQAAVAPRSDAQYGDFVDVPQAANWAEIERDCRALLLRTKDIRLAVILLRCRTRQSGAAGLRDGLAFLKAMLERYGEALYPLPVFEGERDPVMYSNAIAALADPDGALADVRDIAMPKTSGVQLQLRDIEKSFALPRQKDALAPESVSRLLKELWGRRDAVTVALVEAQRVLKDMGAWCEQTLGADAPDLDMLVKLLQPFGQVHVDGAGMPAAPVAASPAMEIAGDAPPAVAAASSDSAPVSAPATSHEVYSAPAQPIAPEPERMDRWSALAKIQETRMWFEQNEPSSPVIVLLRQSERMVGKRFSEIAHIIPADLLAKWDEVDV</sequence>
<evidence type="ECO:0000313" key="3">
    <source>
        <dbReference type="EMBL" id="TKC89370.1"/>
    </source>
</evidence>
<dbReference type="EMBL" id="SWJE01000005">
    <property type="protein sequence ID" value="TKC89370.1"/>
    <property type="molecule type" value="Genomic_DNA"/>
</dbReference>
<feature type="region of interest" description="Disordered" evidence="1">
    <location>
        <begin position="268"/>
        <end position="290"/>
    </location>
</feature>
<evidence type="ECO:0000313" key="4">
    <source>
        <dbReference type="Proteomes" id="UP000305539"/>
    </source>
</evidence>
<evidence type="ECO:0000259" key="2">
    <source>
        <dbReference type="Pfam" id="PF06812"/>
    </source>
</evidence>
<name>A0A4V5PKD3_9BURK</name>
<dbReference type="PANTHER" id="PTHR37951">
    <property type="entry name" value="CYTOPLASMIC PROTEIN-RELATED"/>
    <property type="match status" value="1"/>
</dbReference>